<gene>
    <name evidence="4" type="ORF">KHA90_24270</name>
</gene>
<proteinExistence type="predicted"/>
<dbReference type="Proteomes" id="UP000722625">
    <property type="component" value="Unassembled WGS sequence"/>
</dbReference>
<accession>A0ABS5PIK7</accession>
<evidence type="ECO:0000256" key="2">
    <source>
        <dbReference type="ARBA" id="ARBA00022679"/>
    </source>
</evidence>
<dbReference type="InterPro" id="IPR033432">
    <property type="entry name" value="GH94_catalytic"/>
</dbReference>
<keyword evidence="2" id="KW-0808">Transferase</keyword>
<evidence type="ECO:0000313" key="5">
    <source>
        <dbReference type="Proteomes" id="UP000722625"/>
    </source>
</evidence>
<dbReference type="RefSeq" id="WP_213307962.1">
    <property type="nucleotide sequence ID" value="NZ_JAGYVZ010000046.1"/>
</dbReference>
<dbReference type="InterPro" id="IPR012341">
    <property type="entry name" value="6hp_glycosidase-like_sf"/>
</dbReference>
<dbReference type="InterPro" id="IPR008928">
    <property type="entry name" value="6-hairpin_glycosidase_sf"/>
</dbReference>
<dbReference type="InterPro" id="IPR052047">
    <property type="entry name" value="GH94_Enzymes"/>
</dbReference>
<evidence type="ECO:0000256" key="1">
    <source>
        <dbReference type="ARBA" id="ARBA00022676"/>
    </source>
</evidence>
<comment type="caution">
    <text evidence="4">The sequence shown here is derived from an EMBL/GenBank/DDBJ whole genome shotgun (WGS) entry which is preliminary data.</text>
</comment>
<sequence length="685" mass="78130">MSLITHASGIYELTNAQRVWTRVNASSQPNYGWNDASVTLNKAKKINLIGLQSISNNNQLVKKYFGVGFAKYIYQIQKEVSCTRLISVKPSQSINAGNPSFIISVILKNNSKKSQDIYFEERMLVNSVPNASQYLSLLKRPIIYNTTGLVDDKKQIAIGKVMYSSNTFLAIPNKNERYIHDLSPASAFMYCKNSDSGESTVSVNKDTLATKIAVKLKSNQSRTFQIVIGLQELNDFSKIENQIEELFQDADLNEQSEGVFAKMWKSKLPDLSSENNPVLKREMLWNSHFIEASAKYNDYYKETFIPQGTVYSYHYGDNISNRDHLQAALAACYTNPELAKSSIRYVIKHSETDGEIKRGNSGYGYSAPSIFKESDEQLFFFNTIAEYLLITKDYGFLNEGVIYFPVEYEKSDLLLHVLKKYFIYLRDEVGTGPNGLVRMLNSDWSDSFFHKYSPNIYAGSAESHLNSAMVLAILPKLEDALKKSGNKEALSFISSLEDYRAKIEIAYFKDLGDRKFSARAYLNNKLKFGVDNVCIEPQGYLLQIPNLSVERKKEIYQYVKTKLSDTEKIGIRTRETPLWGGKADGEDGGIWFSLEYPVLLGVASFDKQEAQSLLLKFSFDNFAKQYPEYWVGQWTAADEVNSTLYREGLYSFWVAPNETKTAFQGYCSHPHTWPLYCYFKLKQYL</sequence>
<dbReference type="Gene3D" id="1.50.10.10">
    <property type="match status" value="1"/>
</dbReference>
<keyword evidence="5" id="KW-1185">Reference proteome</keyword>
<keyword evidence="1" id="KW-0328">Glycosyltransferase</keyword>
<evidence type="ECO:0000259" key="3">
    <source>
        <dbReference type="Pfam" id="PF17167"/>
    </source>
</evidence>
<dbReference type="Pfam" id="PF17167">
    <property type="entry name" value="Glyco_hydro_94"/>
    <property type="match status" value="1"/>
</dbReference>
<dbReference type="SUPFAM" id="SSF48208">
    <property type="entry name" value="Six-hairpin glycosidases"/>
    <property type="match status" value="1"/>
</dbReference>
<name>A0ABS5PIK7_9FLAO</name>
<feature type="domain" description="Glycosyl hydrolase 94 catalytic" evidence="3">
    <location>
        <begin position="319"/>
        <end position="532"/>
    </location>
</feature>
<evidence type="ECO:0000313" key="4">
    <source>
        <dbReference type="EMBL" id="MBS7234122.1"/>
    </source>
</evidence>
<organism evidence="4 5">
    <name type="scientific">Flavobacterium psychroterrae</name>
    <dbReference type="NCBI Taxonomy" id="2133767"/>
    <lineage>
        <taxon>Bacteria</taxon>
        <taxon>Pseudomonadati</taxon>
        <taxon>Bacteroidota</taxon>
        <taxon>Flavobacteriia</taxon>
        <taxon>Flavobacteriales</taxon>
        <taxon>Flavobacteriaceae</taxon>
        <taxon>Flavobacterium</taxon>
    </lineage>
</organism>
<protein>
    <recommendedName>
        <fullName evidence="3">Glycosyl hydrolase 94 catalytic domain-containing protein</fullName>
    </recommendedName>
</protein>
<reference evidence="4 5" key="1">
    <citation type="journal article" date="2018" name="Int. J. Syst. Evol. Microbiol.">
        <title>Flavobacterium chryseum sp. nov. and Flavobacterium psychroterrae sp. nov., novel environmental bacteria isolated from Antarctica.</title>
        <authorList>
            <person name="Kralova S."/>
            <person name="Svec P."/>
            <person name="Busse H.J."/>
            <person name="Stankova E."/>
            <person name="Vaczi P."/>
            <person name="Sedlacek I."/>
        </authorList>
    </citation>
    <scope>NUCLEOTIDE SEQUENCE [LARGE SCALE GENOMIC DNA]</scope>
    <source>
        <strain evidence="4 5">CCM 8827</strain>
    </source>
</reference>
<dbReference type="PANTHER" id="PTHR37469:SF2">
    <property type="entry name" value="CELLOBIONIC ACID PHOSPHORYLASE"/>
    <property type="match status" value="1"/>
</dbReference>
<dbReference type="PANTHER" id="PTHR37469">
    <property type="entry name" value="CELLOBIONIC ACID PHOSPHORYLASE-RELATED"/>
    <property type="match status" value="1"/>
</dbReference>
<dbReference type="EMBL" id="JAGYVZ010000046">
    <property type="protein sequence ID" value="MBS7234122.1"/>
    <property type="molecule type" value="Genomic_DNA"/>
</dbReference>